<gene>
    <name evidence="2" type="ORF">CQ12_35500</name>
</gene>
<dbReference type="Pfam" id="PF02954">
    <property type="entry name" value="HTH_8"/>
    <property type="match status" value="1"/>
</dbReference>
<dbReference type="InterPro" id="IPR009057">
    <property type="entry name" value="Homeodomain-like_sf"/>
</dbReference>
<dbReference type="PRINTS" id="PR01590">
    <property type="entry name" value="HTHFIS"/>
</dbReference>
<reference evidence="2 3" key="1">
    <citation type="submission" date="2014-03" db="EMBL/GenBank/DDBJ databases">
        <title>Bradyrhizobium valentinum sp. nov., isolated from effective nodules of Lupinus mariae-josephae, a lupine endemic of basic-lime soils in Eastern Spain.</title>
        <authorList>
            <person name="Duran D."/>
            <person name="Rey L."/>
            <person name="Navarro A."/>
            <person name="Busquets A."/>
            <person name="Imperial J."/>
            <person name="Ruiz-Argueso T."/>
        </authorList>
    </citation>
    <scope>NUCLEOTIDE SEQUENCE [LARGE SCALE GENOMIC DNA]</scope>
    <source>
        <strain evidence="2 3">PAC68</strain>
    </source>
</reference>
<keyword evidence="3" id="KW-1185">Reference proteome</keyword>
<evidence type="ECO:0000313" key="3">
    <source>
        <dbReference type="Proteomes" id="UP000050863"/>
    </source>
</evidence>
<dbReference type="OrthoDB" id="5624883at2"/>
<protein>
    <submittedName>
        <fullName evidence="2">Fis family transcriptional regulator</fullName>
    </submittedName>
</protein>
<dbReference type="InterPro" id="IPR002197">
    <property type="entry name" value="HTH_Fis"/>
</dbReference>
<dbReference type="AlphaFoldDB" id="A0A0R3KDJ5"/>
<dbReference type="EMBL" id="LLXZ01000225">
    <property type="protein sequence ID" value="KRQ93656.1"/>
    <property type="molecule type" value="Genomic_DNA"/>
</dbReference>
<evidence type="ECO:0000313" key="2">
    <source>
        <dbReference type="EMBL" id="KRQ93656.1"/>
    </source>
</evidence>
<accession>A0A0R3KDJ5</accession>
<name>A0A0R3KDJ5_9BRAD</name>
<proteinExistence type="predicted"/>
<dbReference type="STRING" id="280332.CQ12_35500"/>
<organism evidence="2 3">
    <name type="scientific">Bradyrhizobium jicamae</name>
    <dbReference type="NCBI Taxonomy" id="280332"/>
    <lineage>
        <taxon>Bacteria</taxon>
        <taxon>Pseudomonadati</taxon>
        <taxon>Pseudomonadota</taxon>
        <taxon>Alphaproteobacteria</taxon>
        <taxon>Hyphomicrobiales</taxon>
        <taxon>Nitrobacteraceae</taxon>
        <taxon>Bradyrhizobium</taxon>
    </lineage>
</organism>
<dbReference type="Gene3D" id="1.10.10.60">
    <property type="entry name" value="Homeodomain-like"/>
    <property type="match status" value="1"/>
</dbReference>
<comment type="caution">
    <text evidence="2">The sequence shown here is derived from an EMBL/GenBank/DDBJ whole genome shotgun (WGS) entry which is preliminary data.</text>
</comment>
<dbReference type="SUPFAM" id="SSF46689">
    <property type="entry name" value="Homeodomain-like"/>
    <property type="match status" value="1"/>
</dbReference>
<dbReference type="Proteomes" id="UP000050863">
    <property type="component" value="Unassembled WGS sequence"/>
</dbReference>
<dbReference type="RefSeq" id="WP_057840728.1">
    <property type="nucleotide sequence ID" value="NZ_LLXZ01000225.1"/>
</dbReference>
<feature type="domain" description="DNA binding HTH" evidence="1">
    <location>
        <begin position="25"/>
        <end position="66"/>
    </location>
</feature>
<evidence type="ECO:0000259" key="1">
    <source>
        <dbReference type="Pfam" id="PF02954"/>
    </source>
</evidence>
<sequence>MTEVPLSDFQSPSPHEIVPMLIGSTVEAIERELVLQTLARCHGNRTHAARLLGLSVRTMRNKIRQYGNDGVDIPAHN</sequence>
<dbReference type="GO" id="GO:0043565">
    <property type="term" value="F:sequence-specific DNA binding"/>
    <property type="evidence" value="ECO:0007669"/>
    <property type="project" value="InterPro"/>
</dbReference>